<feature type="transmembrane region" description="Helical" evidence="6">
    <location>
        <begin position="476"/>
        <end position="498"/>
    </location>
</feature>
<feature type="compositionally biased region" description="Polar residues" evidence="5">
    <location>
        <begin position="94"/>
        <end position="108"/>
    </location>
</feature>
<evidence type="ECO:0000313" key="8">
    <source>
        <dbReference type="EMBL" id="KAG0645906.1"/>
    </source>
</evidence>
<dbReference type="InterPro" id="IPR011701">
    <property type="entry name" value="MFS"/>
</dbReference>
<dbReference type="GO" id="GO:0022857">
    <property type="term" value="F:transmembrane transporter activity"/>
    <property type="evidence" value="ECO:0007669"/>
    <property type="project" value="InterPro"/>
</dbReference>
<feature type="compositionally biased region" description="Basic and acidic residues" evidence="5">
    <location>
        <begin position="109"/>
        <end position="132"/>
    </location>
</feature>
<dbReference type="FunFam" id="1.20.1250.20:FF:000196">
    <property type="entry name" value="MFS toxin efflux pump (AflT)"/>
    <property type="match status" value="1"/>
</dbReference>
<dbReference type="InterPro" id="IPR036259">
    <property type="entry name" value="MFS_trans_sf"/>
</dbReference>
<feature type="transmembrane region" description="Helical" evidence="6">
    <location>
        <begin position="450"/>
        <end position="469"/>
    </location>
</feature>
<feature type="compositionally biased region" description="Pro residues" evidence="5">
    <location>
        <begin position="8"/>
        <end position="17"/>
    </location>
</feature>
<accession>A0A9P6VDD9</accession>
<feature type="transmembrane region" description="Helical" evidence="6">
    <location>
        <begin position="276"/>
        <end position="296"/>
    </location>
</feature>
<evidence type="ECO:0000256" key="5">
    <source>
        <dbReference type="SAM" id="MobiDB-lite"/>
    </source>
</evidence>
<reference evidence="8" key="1">
    <citation type="submission" date="2019-07" db="EMBL/GenBank/DDBJ databases">
        <title>Hyphodiscus hymeniophilus genome sequencing and assembly.</title>
        <authorList>
            <person name="Kramer G."/>
            <person name="Nodwell J."/>
        </authorList>
    </citation>
    <scope>NUCLEOTIDE SEQUENCE</scope>
    <source>
        <strain evidence="8">ATCC 34498</strain>
    </source>
</reference>
<evidence type="ECO:0000256" key="1">
    <source>
        <dbReference type="ARBA" id="ARBA00004141"/>
    </source>
</evidence>
<keyword evidence="9" id="KW-1185">Reference proteome</keyword>
<feature type="transmembrane region" description="Helical" evidence="6">
    <location>
        <begin position="153"/>
        <end position="177"/>
    </location>
</feature>
<sequence length="684" mass="72876">MAGDNFPPTSPSEPLFPPTTSRNQVSEKDTESELSQSQTPVGTQEPTPSHLQAFFQDAIESTNPSLRHLASKSTLESLHSQGTSASGLRGHGSRWSNGSKVLSLSTNSEEQRHVGKPVADEQKKEETKRLEDEMAAGDDEDDIIYPGPIPLSILIIGLCLSVFLISLDRTIITTAIPFITNEFHSSDDIGWYGSAYLLTASAFQPLYGRIFTIFNMKWSYLASITVFEIGSLICGVAPNSVTLIVGRALAGLGSAGILTGSFVVVAHAVPLARRPLFTAIVGLMFGFGATAGPLLGGVFTDLVTWRCVGAATIASMILFFKPPRKHAMMEKSFFYRVFELDLVGNAIILGAAIMLFLALQFTEGGTSWSSAEIIGLLAGSGMTFVTFCVWQWWKADGALIPPRIIKQRTVAASCAVGFCIYSAILIHSYYLPIWFQGIKGDSAIHSGVNMIPYVVANALFSLLAGIFVSKNGYFTAPAIVGCAIGTIGCGLISTLDIHSSSSTWIGYEILASVGIGMAIQQGFTAVQIVLPLSDVAIGTAAVVAFQSIGGAIFVSVGNTILQHTLQSAVDSGKLPGVNLTSVITAGASGIRNVVSAEALPALLHVYNSALQKVFLAAIPMCGLACVASCFMEWRSVKDKRNADEEEARKAAQHRAKLEKSILDSHRKSTVSGNSISNELEVNSF</sequence>
<evidence type="ECO:0000256" key="6">
    <source>
        <dbReference type="SAM" id="Phobius"/>
    </source>
</evidence>
<dbReference type="InterPro" id="IPR020846">
    <property type="entry name" value="MFS_dom"/>
</dbReference>
<dbReference type="PANTHER" id="PTHR23501">
    <property type="entry name" value="MAJOR FACILITATOR SUPERFAMILY"/>
    <property type="match status" value="1"/>
</dbReference>
<comment type="caution">
    <text evidence="8">The sequence shown here is derived from an EMBL/GenBank/DDBJ whole genome shotgun (WGS) entry which is preliminary data.</text>
</comment>
<dbReference type="GO" id="GO:0005886">
    <property type="term" value="C:plasma membrane"/>
    <property type="evidence" value="ECO:0007669"/>
    <property type="project" value="TreeGrafter"/>
</dbReference>
<feature type="transmembrane region" description="Helical" evidence="6">
    <location>
        <begin position="340"/>
        <end position="361"/>
    </location>
</feature>
<dbReference type="PANTHER" id="PTHR23501:SF49">
    <property type="entry name" value="MAJOR FACILITATOR SUPERFAMILY (MFS) PROFILE DOMAIN-CONTAINING PROTEIN"/>
    <property type="match status" value="1"/>
</dbReference>
<dbReference type="SUPFAM" id="SSF103473">
    <property type="entry name" value="MFS general substrate transporter"/>
    <property type="match status" value="2"/>
</dbReference>
<dbReference type="Proteomes" id="UP000785200">
    <property type="component" value="Unassembled WGS sequence"/>
</dbReference>
<feature type="transmembrane region" description="Helical" evidence="6">
    <location>
        <begin position="613"/>
        <end position="631"/>
    </location>
</feature>
<feature type="transmembrane region" description="Helical" evidence="6">
    <location>
        <begin position="244"/>
        <end position="269"/>
    </location>
</feature>
<feature type="transmembrane region" description="Helical" evidence="6">
    <location>
        <begin position="373"/>
        <end position="390"/>
    </location>
</feature>
<evidence type="ECO:0000256" key="4">
    <source>
        <dbReference type="ARBA" id="ARBA00023136"/>
    </source>
</evidence>
<dbReference type="CDD" id="cd17502">
    <property type="entry name" value="MFS_Azr1_MDR_like"/>
    <property type="match status" value="1"/>
</dbReference>
<feature type="compositionally biased region" description="Polar residues" evidence="5">
    <location>
        <begin position="33"/>
        <end position="50"/>
    </location>
</feature>
<comment type="subcellular location">
    <subcellularLocation>
        <location evidence="1">Membrane</location>
        <topology evidence="1">Multi-pass membrane protein</topology>
    </subcellularLocation>
</comment>
<dbReference type="PRINTS" id="PR01036">
    <property type="entry name" value="TCRTETB"/>
</dbReference>
<feature type="transmembrane region" description="Helical" evidence="6">
    <location>
        <begin position="219"/>
        <end position="238"/>
    </location>
</feature>
<feature type="region of interest" description="Disordered" evidence="5">
    <location>
        <begin position="74"/>
        <end position="135"/>
    </location>
</feature>
<feature type="transmembrane region" description="Helical" evidence="6">
    <location>
        <begin position="504"/>
        <end position="523"/>
    </location>
</feature>
<keyword evidence="3 6" id="KW-1133">Transmembrane helix</keyword>
<feature type="transmembrane region" description="Helical" evidence="6">
    <location>
        <begin position="535"/>
        <end position="556"/>
    </location>
</feature>
<gene>
    <name evidence="8" type="ORF">D0Z07_8070</name>
</gene>
<feature type="transmembrane region" description="Helical" evidence="6">
    <location>
        <begin position="410"/>
        <end position="430"/>
    </location>
</feature>
<organism evidence="8 9">
    <name type="scientific">Hyphodiscus hymeniophilus</name>
    <dbReference type="NCBI Taxonomy" id="353542"/>
    <lineage>
        <taxon>Eukaryota</taxon>
        <taxon>Fungi</taxon>
        <taxon>Dikarya</taxon>
        <taxon>Ascomycota</taxon>
        <taxon>Pezizomycotina</taxon>
        <taxon>Leotiomycetes</taxon>
        <taxon>Helotiales</taxon>
        <taxon>Hyphodiscaceae</taxon>
        <taxon>Hyphodiscus</taxon>
    </lineage>
</organism>
<feature type="region of interest" description="Disordered" evidence="5">
    <location>
        <begin position="1"/>
        <end position="59"/>
    </location>
</feature>
<feature type="compositionally biased region" description="Polar residues" evidence="5">
    <location>
        <begin position="74"/>
        <end position="86"/>
    </location>
</feature>
<dbReference type="OrthoDB" id="10021397at2759"/>
<evidence type="ECO:0000313" key="9">
    <source>
        <dbReference type="Proteomes" id="UP000785200"/>
    </source>
</evidence>
<dbReference type="Gene3D" id="1.20.1250.20">
    <property type="entry name" value="MFS general substrate transporter like domains"/>
    <property type="match status" value="2"/>
</dbReference>
<evidence type="ECO:0000256" key="3">
    <source>
        <dbReference type="ARBA" id="ARBA00022989"/>
    </source>
</evidence>
<name>A0A9P6VDD9_9HELO</name>
<dbReference type="AlphaFoldDB" id="A0A9P6VDD9"/>
<keyword evidence="2 6" id="KW-0812">Transmembrane</keyword>
<keyword evidence="4 6" id="KW-0472">Membrane</keyword>
<dbReference type="EMBL" id="VNKQ01000017">
    <property type="protein sequence ID" value="KAG0645906.1"/>
    <property type="molecule type" value="Genomic_DNA"/>
</dbReference>
<dbReference type="PROSITE" id="PS50850">
    <property type="entry name" value="MFS"/>
    <property type="match status" value="1"/>
</dbReference>
<feature type="transmembrane region" description="Helical" evidence="6">
    <location>
        <begin position="302"/>
        <end position="320"/>
    </location>
</feature>
<evidence type="ECO:0000256" key="2">
    <source>
        <dbReference type="ARBA" id="ARBA00022692"/>
    </source>
</evidence>
<proteinExistence type="predicted"/>
<dbReference type="Pfam" id="PF07690">
    <property type="entry name" value="MFS_1"/>
    <property type="match status" value="1"/>
</dbReference>
<protein>
    <submittedName>
        <fullName evidence="8">Roquefortine meleagrin synthesis T</fullName>
    </submittedName>
</protein>
<feature type="domain" description="Major facilitator superfamily (MFS) profile" evidence="7">
    <location>
        <begin position="154"/>
        <end position="636"/>
    </location>
</feature>
<evidence type="ECO:0000259" key="7">
    <source>
        <dbReference type="PROSITE" id="PS50850"/>
    </source>
</evidence>